<reference evidence="1" key="1">
    <citation type="submission" date="2021-06" db="EMBL/GenBank/DDBJ databases">
        <title>Parelaphostrongylus tenuis whole genome reference sequence.</title>
        <authorList>
            <person name="Garwood T.J."/>
            <person name="Larsen P.A."/>
            <person name="Fountain-Jones N.M."/>
            <person name="Garbe J.R."/>
            <person name="Macchietto M.G."/>
            <person name="Kania S.A."/>
            <person name="Gerhold R.W."/>
            <person name="Richards J.E."/>
            <person name="Wolf T.M."/>
        </authorList>
    </citation>
    <scope>NUCLEOTIDE SEQUENCE</scope>
    <source>
        <strain evidence="1">MNPRO001-30</strain>
        <tissue evidence="1">Meninges</tissue>
    </source>
</reference>
<dbReference type="EMBL" id="JAHQIW010001586">
    <property type="protein sequence ID" value="KAJ1353066.1"/>
    <property type="molecule type" value="Genomic_DNA"/>
</dbReference>
<comment type="caution">
    <text evidence="1">The sequence shown here is derived from an EMBL/GenBank/DDBJ whole genome shotgun (WGS) entry which is preliminary data.</text>
</comment>
<evidence type="ECO:0000313" key="1">
    <source>
        <dbReference type="EMBL" id="KAJ1353066.1"/>
    </source>
</evidence>
<dbReference type="Proteomes" id="UP001196413">
    <property type="component" value="Unassembled WGS sequence"/>
</dbReference>
<organism evidence="1 2">
    <name type="scientific">Parelaphostrongylus tenuis</name>
    <name type="common">Meningeal worm</name>
    <dbReference type="NCBI Taxonomy" id="148309"/>
    <lineage>
        <taxon>Eukaryota</taxon>
        <taxon>Metazoa</taxon>
        <taxon>Ecdysozoa</taxon>
        <taxon>Nematoda</taxon>
        <taxon>Chromadorea</taxon>
        <taxon>Rhabditida</taxon>
        <taxon>Rhabditina</taxon>
        <taxon>Rhabditomorpha</taxon>
        <taxon>Strongyloidea</taxon>
        <taxon>Metastrongylidae</taxon>
        <taxon>Parelaphostrongylus</taxon>
    </lineage>
</organism>
<evidence type="ECO:0000313" key="2">
    <source>
        <dbReference type="Proteomes" id="UP001196413"/>
    </source>
</evidence>
<proteinExistence type="predicted"/>
<protein>
    <submittedName>
        <fullName evidence="1">Uncharacterized protein</fullName>
    </submittedName>
</protein>
<keyword evidence="2" id="KW-1185">Reference proteome</keyword>
<gene>
    <name evidence="1" type="ORF">KIN20_009614</name>
</gene>
<accession>A0AAD5QNG4</accession>
<sequence length="82" mass="9014">MWQIVIGSQANSAANIRQLIGGSSSIRLMTACRSTIRGHPSLGLSVDRSHSSRNVLNQRLVVRPSQISSPCPCRFVDEPQKR</sequence>
<dbReference type="AlphaFoldDB" id="A0AAD5QNG4"/>
<name>A0AAD5QNG4_PARTN</name>